<organism evidence="3 4">
    <name type="scientific">Ancylostoma ceylanicum</name>
    <dbReference type="NCBI Taxonomy" id="53326"/>
    <lineage>
        <taxon>Eukaryota</taxon>
        <taxon>Metazoa</taxon>
        <taxon>Ecdysozoa</taxon>
        <taxon>Nematoda</taxon>
        <taxon>Chromadorea</taxon>
        <taxon>Rhabditida</taxon>
        <taxon>Rhabditina</taxon>
        <taxon>Rhabditomorpha</taxon>
        <taxon>Strongyloidea</taxon>
        <taxon>Ancylostomatidae</taxon>
        <taxon>Ancylostomatinae</taxon>
        <taxon>Ancylostoma</taxon>
    </lineage>
</organism>
<accession>A0A016RS16</accession>
<dbReference type="EMBL" id="JARK01001733">
    <property type="protein sequence ID" value="EYB80917.1"/>
    <property type="molecule type" value="Genomic_DNA"/>
</dbReference>
<proteinExistence type="predicted"/>
<dbReference type="GO" id="GO:0016020">
    <property type="term" value="C:membrane"/>
    <property type="evidence" value="ECO:0007669"/>
    <property type="project" value="InterPro"/>
</dbReference>
<dbReference type="STRING" id="53326.A0A016RS16"/>
<dbReference type="Proteomes" id="UP000024635">
    <property type="component" value="Unassembled WGS sequence"/>
</dbReference>
<protein>
    <submittedName>
        <fullName evidence="3">Uncharacterized protein</fullName>
    </submittedName>
</protein>
<evidence type="ECO:0000313" key="4">
    <source>
        <dbReference type="Proteomes" id="UP000024635"/>
    </source>
</evidence>
<dbReference type="GO" id="GO:0042500">
    <property type="term" value="F:aspartic endopeptidase activity, intramembrane cleaving"/>
    <property type="evidence" value="ECO:0007669"/>
    <property type="project" value="InterPro"/>
</dbReference>
<keyword evidence="2" id="KW-1133">Transmembrane helix</keyword>
<feature type="transmembrane region" description="Helical" evidence="2">
    <location>
        <begin position="6"/>
        <end position="23"/>
    </location>
</feature>
<reference evidence="4" key="1">
    <citation type="journal article" date="2015" name="Nat. Genet.">
        <title>The genome and transcriptome of the zoonotic hookworm Ancylostoma ceylanicum identify infection-specific gene families.</title>
        <authorList>
            <person name="Schwarz E.M."/>
            <person name="Hu Y."/>
            <person name="Antoshechkin I."/>
            <person name="Miller M.M."/>
            <person name="Sternberg P.W."/>
            <person name="Aroian R.V."/>
        </authorList>
    </citation>
    <scope>NUCLEOTIDE SEQUENCE</scope>
    <source>
        <strain evidence="4">HY135</strain>
    </source>
</reference>
<dbReference type="OrthoDB" id="29661at2759"/>
<keyword evidence="2" id="KW-0472">Membrane</keyword>
<dbReference type="InterPro" id="IPR007369">
    <property type="entry name" value="Peptidase_A22B_SPP"/>
</dbReference>
<evidence type="ECO:0000256" key="1">
    <source>
        <dbReference type="SAM" id="MobiDB-lite"/>
    </source>
</evidence>
<feature type="compositionally biased region" description="Polar residues" evidence="1">
    <location>
        <begin position="34"/>
        <end position="47"/>
    </location>
</feature>
<sequence length="69" mass="7615">MSQPALIYLIPCTILPVFVMAYVKGHLRRMWHGTNDSADSNARSKPSTGEEAVPLNDKNSAEVLMSRPT</sequence>
<name>A0A016RS16_9BILA</name>
<comment type="caution">
    <text evidence="3">The sequence shown here is derived from an EMBL/GenBank/DDBJ whole genome shotgun (WGS) entry which is preliminary data.</text>
</comment>
<feature type="region of interest" description="Disordered" evidence="1">
    <location>
        <begin position="33"/>
        <end position="69"/>
    </location>
</feature>
<gene>
    <name evidence="3" type="primary">Acey_s0397.g706</name>
    <name evidence="3" type="ORF">Y032_0397g706</name>
</gene>
<keyword evidence="4" id="KW-1185">Reference proteome</keyword>
<dbReference type="AlphaFoldDB" id="A0A016RS16"/>
<evidence type="ECO:0000313" key="3">
    <source>
        <dbReference type="EMBL" id="EYB80917.1"/>
    </source>
</evidence>
<keyword evidence="2" id="KW-0812">Transmembrane</keyword>
<dbReference type="Pfam" id="PF04258">
    <property type="entry name" value="Peptidase_A22B"/>
    <property type="match status" value="1"/>
</dbReference>
<evidence type="ECO:0000256" key="2">
    <source>
        <dbReference type="SAM" id="Phobius"/>
    </source>
</evidence>